<name>A0A343TL63_9EURY</name>
<evidence type="ECO:0000313" key="2">
    <source>
        <dbReference type="Proteomes" id="UP000263012"/>
    </source>
</evidence>
<gene>
    <name evidence="1" type="primary">arsR20</name>
    <name evidence="1" type="ORF">AArcSl_2211</name>
</gene>
<organism evidence="1 2">
    <name type="scientific">Halalkaliarchaeum desulfuricum</name>
    <dbReference type="NCBI Taxonomy" id="2055893"/>
    <lineage>
        <taxon>Archaea</taxon>
        <taxon>Methanobacteriati</taxon>
        <taxon>Methanobacteriota</taxon>
        <taxon>Stenosarchaea group</taxon>
        <taxon>Halobacteria</taxon>
        <taxon>Halobacteriales</taxon>
        <taxon>Haloferacaceae</taxon>
        <taxon>Halalkaliarchaeum</taxon>
    </lineage>
</organism>
<protein>
    <submittedName>
        <fullName evidence="1">ArsR family transcriptional regulator</fullName>
    </submittedName>
</protein>
<dbReference type="Proteomes" id="UP000263012">
    <property type="component" value="Chromosome"/>
</dbReference>
<evidence type="ECO:0000313" key="1">
    <source>
        <dbReference type="EMBL" id="AUX09835.1"/>
    </source>
</evidence>
<dbReference type="EMBL" id="CP025066">
    <property type="protein sequence ID" value="AUX09835.1"/>
    <property type="molecule type" value="Genomic_DNA"/>
</dbReference>
<dbReference type="AlphaFoldDB" id="A0A343TL63"/>
<keyword evidence="2" id="KW-1185">Reference proteome</keyword>
<reference evidence="2" key="1">
    <citation type="submission" date="2017-11" db="EMBL/GenBank/DDBJ databases">
        <title>Phenotypic and genomic properties of facultatively anaerobic sulfur-reducing natronoarchaea from hypersaline soda lakes.</title>
        <authorList>
            <person name="Sorokin D.Y."/>
            <person name="Kublanov I.V."/>
            <person name="Roman P."/>
            <person name="Sinninghe Damste J.S."/>
            <person name="Golyshin P.N."/>
            <person name="Rojo D."/>
            <person name="Ciordia S."/>
            <person name="Mena M.D.C."/>
            <person name="Ferrer M."/>
            <person name="Messina E."/>
            <person name="Smedile F."/>
            <person name="La Spada G."/>
            <person name="La Cono V."/>
            <person name="Yakimov M.M."/>
        </authorList>
    </citation>
    <scope>NUCLEOTIDE SEQUENCE [LARGE SCALE GENOMIC DNA]</scope>
    <source>
        <strain evidence="2">AArc-Sl</strain>
    </source>
</reference>
<proteinExistence type="predicted"/>
<dbReference type="KEGG" id="hdf:AArcSl_2211"/>
<sequence length="105" mass="12505">MGRRGLVGTDDRRDNFNADFDRLQEFAREFAHHLHRQRLEAGAQKGRILWEDYDELLARAETKIDAERFQETGLARFVPFNLQFLLTGHRYYLDSRKFRDCGSVR</sequence>
<accession>A0A343TL63</accession>